<evidence type="ECO:0000313" key="1">
    <source>
        <dbReference type="EMBL" id="EPY02792.1"/>
    </source>
</evidence>
<dbReference type="STRING" id="1316936.K678_04291"/>
<dbReference type="OrthoDB" id="9820580at2"/>
<comment type="caution">
    <text evidence="1">The sequence shown here is derived from an EMBL/GenBank/DDBJ whole genome shotgun (WGS) entry which is preliminary data.</text>
</comment>
<organism evidence="1 2">
    <name type="scientific">Magnetospirillum fulvum MGU-K5</name>
    <dbReference type="NCBI Taxonomy" id="1316936"/>
    <lineage>
        <taxon>Bacteria</taxon>
        <taxon>Pseudomonadati</taxon>
        <taxon>Pseudomonadota</taxon>
        <taxon>Alphaproteobacteria</taxon>
        <taxon>Rhodospirillales</taxon>
        <taxon>Rhodospirillaceae</taxon>
        <taxon>Magnetospirillum</taxon>
    </lineage>
</organism>
<accession>S9SA62</accession>
<name>S9SA62_MAGFU</name>
<reference evidence="1 2" key="1">
    <citation type="submission" date="2013-04" db="EMBL/GenBank/DDBJ databases">
        <authorList>
            <person name="Kuznetsov B."/>
            <person name="Ivanovsky R."/>
        </authorList>
    </citation>
    <scope>NUCLEOTIDE SEQUENCE [LARGE SCALE GENOMIC DNA]</scope>
    <source>
        <strain evidence="1 2">MGU-K5</strain>
    </source>
</reference>
<evidence type="ECO:0000313" key="2">
    <source>
        <dbReference type="Proteomes" id="UP000015350"/>
    </source>
</evidence>
<dbReference type="AlphaFoldDB" id="S9SA62"/>
<sequence length="291" mass="31704">MTFPTDSLRDEQAFAESWQKVHAAIETGASLEAIAAVAPDFPARVAHRLLPLHQTLRGLGLSAPDLADQGQKLVAVTETYVRLHFTDRSAEGRELLVDVTRNGNAFLSGRRYESSLSRVSLSDAEIARTNILKIDIDRTEGVIIVTFMTFDGRPARIVFNPACPIDPVVDGTIPQAAFDTLRQSAPAEGLRRLIALAIEATERDGASSGFWRRLTNRDLRRAYSDRQSLEALAVSIADRPLTGEAWQRAVASFDILLARLGGDGLSGQLLEIRALVAVGIYRLTGEQSAAK</sequence>
<dbReference type="EMBL" id="AQPH01000009">
    <property type="protein sequence ID" value="EPY02792.1"/>
    <property type="molecule type" value="Genomic_DNA"/>
</dbReference>
<gene>
    <name evidence="1" type="ORF">K678_04291</name>
</gene>
<dbReference type="Proteomes" id="UP000015350">
    <property type="component" value="Unassembled WGS sequence"/>
</dbReference>
<dbReference type="RefSeq" id="WP_021131227.1">
    <property type="nucleotide sequence ID" value="NZ_AQPH01000009.1"/>
</dbReference>
<protein>
    <submittedName>
        <fullName evidence="1">Uncharacterized protein</fullName>
    </submittedName>
</protein>
<proteinExistence type="predicted"/>